<comment type="caution">
    <text evidence="1">The sequence shown here is derived from an EMBL/GenBank/DDBJ whole genome shotgun (WGS) entry which is preliminary data.</text>
</comment>
<protein>
    <submittedName>
        <fullName evidence="1">Uncharacterized protein</fullName>
    </submittedName>
</protein>
<proteinExistence type="predicted"/>
<name>A0ACC4BVW3_POPAL</name>
<dbReference type="Proteomes" id="UP000309997">
    <property type="component" value="Unassembled WGS sequence"/>
</dbReference>
<accession>A0ACC4BVW3</accession>
<evidence type="ECO:0000313" key="1">
    <source>
        <dbReference type="EMBL" id="KAL3582551.1"/>
    </source>
</evidence>
<gene>
    <name evidence="1" type="ORF">D5086_016883</name>
</gene>
<dbReference type="EMBL" id="RCHU02000008">
    <property type="protein sequence ID" value="KAL3582551.1"/>
    <property type="molecule type" value="Genomic_DNA"/>
</dbReference>
<reference evidence="1 2" key="1">
    <citation type="journal article" date="2024" name="Plant Biotechnol. J.">
        <title>Genome and CRISPR/Cas9 system of a widespread forest tree (Populus alba) in the world.</title>
        <authorList>
            <person name="Liu Y.J."/>
            <person name="Jiang P.F."/>
            <person name="Han X.M."/>
            <person name="Li X.Y."/>
            <person name="Wang H.M."/>
            <person name="Wang Y.J."/>
            <person name="Wang X.X."/>
            <person name="Zeng Q.Y."/>
        </authorList>
    </citation>
    <scope>NUCLEOTIDE SEQUENCE [LARGE SCALE GENOMIC DNA]</scope>
    <source>
        <strain evidence="2">cv. PAL-ZL1</strain>
    </source>
</reference>
<organism evidence="1 2">
    <name type="scientific">Populus alba</name>
    <name type="common">White poplar</name>
    <dbReference type="NCBI Taxonomy" id="43335"/>
    <lineage>
        <taxon>Eukaryota</taxon>
        <taxon>Viridiplantae</taxon>
        <taxon>Streptophyta</taxon>
        <taxon>Embryophyta</taxon>
        <taxon>Tracheophyta</taxon>
        <taxon>Spermatophyta</taxon>
        <taxon>Magnoliopsida</taxon>
        <taxon>eudicotyledons</taxon>
        <taxon>Gunneridae</taxon>
        <taxon>Pentapetalae</taxon>
        <taxon>rosids</taxon>
        <taxon>fabids</taxon>
        <taxon>Malpighiales</taxon>
        <taxon>Salicaceae</taxon>
        <taxon>Saliceae</taxon>
        <taxon>Populus</taxon>
    </lineage>
</organism>
<evidence type="ECO:0000313" key="2">
    <source>
        <dbReference type="Proteomes" id="UP000309997"/>
    </source>
</evidence>
<keyword evidence="2" id="KW-1185">Reference proteome</keyword>
<sequence>MKPKKKRYAVSKHLHLRILKPCSLNNYDGLAVHHGQQSFLTIFLLLLGEFQDPTRNPAVEEQAIMRTHWIGQKHTVSVRRFIVKNSKKLIAAFHVDVDIMVHGLVYKELPSSSTRKLLGPIEN</sequence>